<dbReference type="Pfam" id="PF18288">
    <property type="entry name" value="FAA_hydro_N_2"/>
    <property type="match status" value="1"/>
</dbReference>
<dbReference type="Pfam" id="PF01557">
    <property type="entry name" value="FAA_hydrolase"/>
    <property type="match status" value="1"/>
</dbReference>
<dbReference type="InterPro" id="IPR011234">
    <property type="entry name" value="Fumarylacetoacetase-like_C"/>
</dbReference>
<evidence type="ECO:0000313" key="3">
    <source>
        <dbReference type="EMBL" id="TGG95757.1"/>
    </source>
</evidence>
<name>A0A4Z0WIV6_9GAMM</name>
<dbReference type="Proteomes" id="UP000297475">
    <property type="component" value="Unassembled WGS sequence"/>
</dbReference>
<feature type="domain" description="Fumarylacetoacetase N-terminal" evidence="2">
    <location>
        <begin position="1"/>
        <end position="78"/>
    </location>
</feature>
<proteinExistence type="predicted"/>
<feature type="domain" description="Fumarylacetoacetase-like C-terminal" evidence="1">
    <location>
        <begin position="81"/>
        <end position="334"/>
    </location>
</feature>
<dbReference type="Gene3D" id="3.90.850.10">
    <property type="entry name" value="Fumarylacetoacetase-like, C-terminal domain"/>
    <property type="match status" value="1"/>
</dbReference>
<dbReference type="OrthoDB" id="9775905at2"/>
<keyword evidence="4" id="KW-1185">Reference proteome</keyword>
<dbReference type="GO" id="GO:0016787">
    <property type="term" value="F:hydrolase activity"/>
    <property type="evidence" value="ECO:0007669"/>
    <property type="project" value="UniProtKB-KW"/>
</dbReference>
<dbReference type="PANTHER" id="PTHR43211:SF1">
    <property type="entry name" value="BLL6422 PROTEIN"/>
    <property type="match status" value="1"/>
</dbReference>
<accession>A0A4Z0WIV6</accession>
<evidence type="ECO:0000259" key="1">
    <source>
        <dbReference type="Pfam" id="PF01557"/>
    </source>
</evidence>
<protein>
    <submittedName>
        <fullName evidence="3">FAA hydrolase family protein</fullName>
    </submittedName>
</protein>
<dbReference type="EMBL" id="SRMF01000001">
    <property type="protein sequence ID" value="TGG95757.1"/>
    <property type="molecule type" value="Genomic_DNA"/>
</dbReference>
<sequence length="344" mass="37302">MKLATRMNGRRDGELVVVSQDLDRAVPVPEIAPTLQAALDDWSALAPQLEAVYADLNAGRVDGTEPFDQSACASPLPRAYHWADGSAYVNHVELVRRARGAEMPPSFWEDPLMYQGGSDDFLGPQEPIDCLSDEWGLDFEGEIAVVTDDVPMGVSAERAGDHIRLLMLVNDVSLRGLIPNELAKGFGFYQSKPATAFSPVAVTPDELGPHWEGHKVHLPLLSTYNGEAFGCPNAGEDMTFDFARLVAHAARTRRLGAGTIIGSGTVSNKQGTEYGTSIAEGGVGYSCIAEVRMIETIRDGKPATPFMTFGDRIRIEMRDENNNNIFGTIDQQVVKAAAGVPRQR</sequence>
<gene>
    <name evidence="3" type="ORF">E4656_04940</name>
</gene>
<dbReference type="SUPFAM" id="SSF56529">
    <property type="entry name" value="FAH"/>
    <property type="match status" value="1"/>
</dbReference>
<dbReference type="InterPro" id="IPR036663">
    <property type="entry name" value="Fumarylacetoacetase_C_sf"/>
</dbReference>
<dbReference type="InterPro" id="IPR041072">
    <property type="entry name" value="FAA_hydro_N"/>
</dbReference>
<reference evidence="3 4" key="1">
    <citation type="submission" date="2019-04" db="EMBL/GenBank/DDBJ databases">
        <title>Natronospirillum operosus gen. nov., sp. nov., a haloalkaliphilic satellite isolated from decaying biomass of laboratory culture of cyanobacterium Geitlerinema sp. and proposal of Natronospirillaceae fam. nov. and Saccharospirillaceae fam. nov.</title>
        <authorList>
            <person name="Kevbrin V."/>
            <person name="Boltyanskaya Y."/>
            <person name="Koziaeva V."/>
            <person name="Grouzdev D.S."/>
            <person name="Park M."/>
            <person name="Cho J."/>
        </authorList>
    </citation>
    <scope>NUCLEOTIDE SEQUENCE [LARGE SCALE GENOMIC DNA]</scope>
    <source>
        <strain evidence="3 4">G-116</strain>
    </source>
</reference>
<dbReference type="PANTHER" id="PTHR43211">
    <property type="entry name" value="FUMARYLACETOACETATE HYDROLASE"/>
    <property type="match status" value="1"/>
</dbReference>
<dbReference type="AlphaFoldDB" id="A0A4Z0WIV6"/>
<dbReference type="RefSeq" id="WP_135481687.1">
    <property type="nucleotide sequence ID" value="NZ_SRMF01000001.1"/>
</dbReference>
<keyword evidence="3" id="KW-0378">Hydrolase</keyword>
<evidence type="ECO:0000259" key="2">
    <source>
        <dbReference type="Pfam" id="PF18288"/>
    </source>
</evidence>
<evidence type="ECO:0000313" key="4">
    <source>
        <dbReference type="Proteomes" id="UP000297475"/>
    </source>
</evidence>
<organism evidence="3 4">
    <name type="scientific">Natronospirillum operosum</name>
    <dbReference type="NCBI Taxonomy" id="2759953"/>
    <lineage>
        <taxon>Bacteria</taxon>
        <taxon>Pseudomonadati</taxon>
        <taxon>Pseudomonadota</taxon>
        <taxon>Gammaproteobacteria</taxon>
        <taxon>Oceanospirillales</taxon>
        <taxon>Natronospirillaceae</taxon>
        <taxon>Natronospirillum</taxon>
    </lineage>
</organism>
<comment type="caution">
    <text evidence="3">The sequence shown here is derived from an EMBL/GenBank/DDBJ whole genome shotgun (WGS) entry which is preliminary data.</text>
</comment>